<evidence type="ECO:0000313" key="2">
    <source>
        <dbReference type="Proteomes" id="UP000823674"/>
    </source>
</evidence>
<comment type="caution">
    <text evidence="1">The sequence shown here is derived from an EMBL/GenBank/DDBJ whole genome shotgun (WGS) entry which is preliminary data.</text>
</comment>
<name>A0ABQ7MPT4_BRACM</name>
<proteinExistence type="predicted"/>
<sequence>MTKRKNISVEITSQGVRISVFSSLRLCESIQKTNPGRSVFLDTIYNAAEEDFASAVVQHETGYMAMVYHVTQHDISLGDGNKFVLVSNSLQASKSVFVLKTSCFNG</sequence>
<organism evidence="1 2">
    <name type="scientific">Brassica rapa subsp. trilocularis</name>
    <dbReference type="NCBI Taxonomy" id="1813537"/>
    <lineage>
        <taxon>Eukaryota</taxon>
        <taxon>Viridiplantae</taxon>
        <taxon>Streptophyta</taxon>
        <taxon>Embryophyta</taxon>
        <taxon>Tracheophyta</taxon>
        <taxon>Spermatophyta</taxon>
        <taxon>Magnoliopsida</taxon>
        <taxon>eudicotyledons</taxon>
        <taxon>Gunneridae</taxon>
        <taxon>Pentapetalae</taxon>
        <taxon>rosids</taxon>
        <taxon>malvids</taxon>
        <taxon>Brassicales</taxon>
        <taxon>Brassicaceae</taxon>
        <taxon>Brassiceae</taxon>
        <taxon>Brassica</taxon>
    </lineage>
</organism>
<reference evidence="1 2" key="1">
    <citation type="submission" date="2021-03" db="EMBL/GenBank/DDBJ databases">
        <authorList>
            <person name="King G.J."/>
            <person name="Bancroft I."/>
            <person name="Baten A."/>
            <person name="Bloomfield J."/>
            <person name="Borpatragohain P."/>
            <person name="He Z."/>
            <person name="Irish N."/>
            <person name="Irwin J."/>
            <person name="Liu K."/>
            <person name="Mauleon R.P."/>
            <person name="Moore J."/>
            <person name="Morris R."/>
            <person name="Ostergaard L."/>
            <person name="Wang B."/>
            <person name="Wells R."/>
        </authorList>
    </citation>
    <scope>NUCLEOTIDE SEQUENCE [LARGE SCALE GENOMIC DNA]</scope>
    <source>
        <strain evidence="1">R-o-18</strain>
        <tissue evidence="1">Leaf</tissue>
    </source>
</reference>
<keyword evidence="2" id="KW-1185">Reference proteome</keyword>
<accession>A0ABQ7MPT4</accession>
<gene>
    <name evidence="1" type="primary">A04p014450.1_BraROA</name>
    <name evidence="1" type="ORF">IGI04_014820</name>
</gene>
<protein>
    <submittedName>
        <fullName evidence="1">Uncharacterized protein</fullName>
    </submittedName>
</protein>
<evidence type="ECO:0000313" key="1">
    <source>
        <dbReference type="EMBL" id="KAG5400213.1"/>
    </source>
</evidence>
<dbReference type="EMBL" id="JADBGQ010000004">
    <property type="protein sequence ID" value="KAG5400213.1"/>
    <property type="molecule type" value="Genomic_DNA"/>
</dbReference>
<dbReference type="Proteomes" id="UP000823674">
    <property type="component" value="Chromosome A04"/>
</dbReference>